<reference evidence="3" key="1">
    <citation type="submission" date="2016-09" db="EMBL/GenBank/DDBJ databases">
        <title>Genome Sequence of Bathymodiolus thermophilus sulfur-oxidizing gill endosymbiont.</title>
        <authorList>
            <person name="Ponnudurai R."/>
            <person name="Kleiner M."/>
            <person name="Sayavedra L."/>
            <person name="Thuermer A."/>
            <person name="Felbeck H."/>
            <person name="Schlueter R."/>
            <person name="Schweder T."/>
            <person name="Markert S."/>
        </authorList>
    </citation>
    <scope>NUCLEOTIDE SEQUENCE [LARGE SCALE GENOMIC DNA]</scope>
    <source>
        <strain evidence="3">BAT/CrabSpa'14</strain>
    </source>
</reference>
<dbReference type="PROSITE" id="PS51257">
    <property type="entry name" value="PROKAR_LIPOPROTEIN"/>
    <property type="match status" value="1"/>
</dbReference>
<feature type="chain" id="PRO_5009635887" description="Lipoprotein" evidence="1">
    <location>
        <begin position="22"/>
        <end position="864"/>
    </location>
</feature>
<evidence type="ECO:0000256" key="1">
    <source>
        <dbReference type="SAM" id="SignalP"/>
    </source>
</evidence>
<evidence type="ECO:0008006" key="4">
    <source>
        <dbReference type="Google" id="ProtNLM"/>
    </source>
</evidence>
<keyword evidence="1" id="KW-0732">Signal</keyword>
<dbReference type="Proteomes" id="UP000182798">
    <property type="component" value="Unassembled WGS sequence"/>
</dbReference>
<dbReference type="AlphaFoldDB" id="A0A1J5TVW2"/>
<evidence type="ECO:0000313" key="2">
    <source>
        <dbReference type="EMBL" id="OIR24971.1"/>
    </source>
</evidence>
<comment type="caution">
    <text evidence="2">The sequence shown here is derived from an EMBL/GenBank/DDBJ whole genome shotgun (WGS) entry which is preliminary data.</text>
</comment>
<sequence length="864" mass="92215">MKKLTKSIVILMSLMSLTGCGSSGGSAEDADQAGDVNQTISAAVKESVNAEKAFKEVEAQIVIVNSIDLDTLTKGSNSQEATARNAFNEATRQTILANDAQESANTFAITAETASNEALDDSDLKAQATVERQAATVANASYVKAVAGAKKVKVVYYNIFTTIRKLTAGDQWLITKDKAVTATTAETEASVATSKTAATTAFSNAKTAWEEATTAFNKVEVAYTEANTLLTKENGDANDEAYSVARSNVSATKDYYEKDEGEEAKKGAKHWVAKAKQSMDAAKISADNFPLVSDSERHKNTAVTARNNAKVAYDAAVTATTAALSSTVMAFVVEKQTVVNGLVADAKTAKDNALTAALSANTAKNNDLDDQYVTAANQAATEATKFWNDTKGKLEEIANHLLYLDKPQALNDAKAASEEAAVKNFSFTTISTQQGAIDAANATTVKAAETKRAANLVPAGVHKNDANAYVINAYTSAAHAWAKIAEMQRDIARFASVKAATYKDTVRATTNATEARNRTDNSVDTNGINSNVKHFTGVTVNAKLIAGLAKTNAANAYTDSAGYGVREGIKAWKTSAASAYFNNTNENTTAYTEKAKDAYTQADTYAKNLESAQSTAVKKEAQYNDAHTAQIAIKANKWIFLYQERARNLTKLLFALYNKKNPAAGTPIVTYVPTPGGTNDCGFLFTRNPPLAAGEERDFHTQQMAQELSKDEGRKFSITREPCGEIKISLTAEQKAVIATIVSEDSNDTLKTFVVEDRTNVDSAESDIAFSSKIVRILNAGLTSGANVVVAADLDILKCSQQVFMLHSGWENGITEASDLKPFTYICGVHDRDGKVTASFTDGSVTTQGTGIDYENNKSPGTNP</sequence>
<accession>A0A1J5TVW2</accession>
<protein>
    <recommendedName>
        <fullName evidence="4">Lipoprotein</fullName>
    </recommendedName>
</protein>
<gene>
    <name evidence="2" type="ORF">BGC33_12295</name>
</gene>
<proteinExistence type="predicted"/>
<dbReference type="EMBL" id="MIQH01000453">
    <property type="protein sequence ID" value="OIR24971.1"/>
    <property type="molecule type" value="Genomic_DNA"/>
</dbReference>
<feature type="signal peptide" evidence="1">
    <location>
        <begin position="1"/>
        <end position="21"/>
    </location>
</feature>
<organism evidence="2 3">
    <name type="scientific">Bathymodiolus thermophilus thioautotrophic gill symbiont</name>
    <dbReference type="NCBI Taxonomy" id="2360"/>
    <lineage>
        <taxon>Bacteria</taxon>
        <taxon>Pseudomonadati</taxon>
        <taxon>Pseudomonadota</taxon>
        <taxon>Gammaproteobacteria</taxon>
        <taxon>sulfur-oxidizing symbionts</taxon>
    </lineage>
</organism>
<dbReference type="RefSeq" id="WP_071563982.1">
    <property type="nucleotide sequence ID" value="NZ_FQNS01000152.1"/>
</dbReference>
<evidence type="ECO:0000313" key="3">
    <source>
        <dbReference type="Proteomes" id="UP000182798"/>
    </source>
</evidence>
<name>A0A1J5TVW2_9GAMM</name>